<organism evidence="2">
    <name type="scientific">Caenorhabditis remanei</name>
    <name type="common">Caenorhabditis vulgaris</name>
    <dbReference type="NCBI Taxonomy" id="31234"/>
    <lineage>
        <taxon>Eukaryota</taxon>
        <taxon>Metazoa</taxon>
        <taxon>Ecdysozoa</taxon>
        <taxon>Nematoda</taxon>
        <taxon>Chromadorea</taxon>
        <taxon>Rhabditida</taxon>
        <taxon>Rhabditina</taxon>
        <taxon>Rhabditomorpha</taxon>
        <taxon>Rhabditoidea</taxon>
        <taxon>Rhabditidae</taxon>
        <taxon>Peloderinae</taxon>
        <taxon>Caenorhabditis</taxon>
    </lineage>
</organism>
<protein>
    <submittedName>
        <fullName evidence="1">Uncharacterized protein</fullName>
    </submittedName>
</protein>
<keyword evidence="2" id="KW-1185">Reference proteome</keyword>
<proteinExistence type="predicted"/>
<accession>E3MBN8</accession>
<dbReference type="OMA" id="INGICRI"/>
<dbReference type="HOGENOM" id="CLU_075906_0_0_1"/>
<evidence type="ECO:0000313" key="2">
    <source>
        <dbReference type="Proteomes" id="UP000008281"/>
    </source>
</evidence>
<gene>
    <name evidence="1" type="ORF">CRE_15940</name>
</gene>
<dbReference type="AlphaFoldDB" id="E3MBN8"/>
<reference evidence="1" key="1">
    <citation type="submission" date="2007-07" db="EMBL/GenBank/DDBJ databases">
        <title>PCAP assembly of the Caenorhabditis remanei genome.</title>
        <authorList>
            <consortium name="The Caenorhabditis remanei Sequencing Consortium"/>
            <person name="Wilson R.K."/>
        </authorList>
    </citation>
    <scope>NUCLEOTIDE SEQUENCE [LARGE SCALE GENOMIC DNA]</scope>
    <source>
        <strain evidence="1">PB4641</strain>
    </source>
</reference>
<sequence>MSERSKYAINGICRIENFAQLTQDNMFPRSQLDPVYGIDEWYISLCTMTTGDRREFFPYRHIDLRHTFRNLFIRSYFAFIKKNGDRVMKRTASEFLDSEKDLMGDLVNIEEALEEENGWLDDGVLSFEYGFCIESIQNYDGIWEFYLYGKLVDCEEKQNMIAIEDGLYLSYAHKQVFCILRTISIIFSKFQLITFHSPLLAEKSQSNQKIAIGNGGAIFDCLQIAHGVQLRIDDDISWYSLIAADELQFSNVIKYYERRLIKYPLFSHKFSFKFDIAVQFNLNRLLAHLLKNMKETDKEFGELLMEVGVENMSLEFLKQCTKYFFDNA</sequence>
<evidence type="ECO:0000313" key="1">
    <source>
        <dbReference type="EMBL" id="EFO97775.1"/>
    </source>
</evidence>
<dbReference type="InParanoid" id="E3MBN8"/>
<dbReference type="EMBL" id="DS268433">
    <property type="protein sequence ID" value="EFO97775.1"/>
    <property type="molecule type" value="Genomic_DNA"/>
</dbReference>
<dbReference type="OrthoDB" id="10614708at2759"/>
<dbReference type="Proteomes" id="UP000008281">
    <property type="component" value="Unassembled WGS sequence"/>
</dbReference>
<name>E3MBN8_CAERE</name>